<gene>
    <name evidence="2" type="ORF">SAMEA4412673_02408</name>
</gene>
<proteinExistence type="predicted"/>
<dbReference type="EMBL" id="LT906468">
    <property type="protein sequence ID" value="SNV51474.1"/>
    <property type="molecule type" value="Genomic_DNA"/>
</dbReference>
<sequence>MNRTIEILIENRNLVLAILVILSAFAIYRFGFIVGEFISLITK</sequence>
<name>A0AAJ4XBU7_9SPHI</name>
<dbReference type="AlphaFoldDB" id="A0AAJ4XBU7"/>
<evidence type="ECO:0000313" key="3">
    <source>
        <dbReference type="Proteomes" id="UP000215355"/>
    </source>
</evidence>
<evidence type="ECO:0000256" key="1">
    <source>
        <dbReference type="SAM" id="Phobius"/>
    </source>
</evidence>
<accession>A0AAJ4XBU7</accession>
<organism evidence="2 3">
    <name type="scientific">Sphingobacterium mizutaii</name>
    <dbReference type="NCBI Taxonomy" id="1010"/>
    <lineage>
        <taxon>Bacteria</taxon>
        <taxon>Pseudomonadati</taxon>
        <taxon>Bacteroidota</taxon>
        <taxon>Sphingobacteriia</taxon>
        <taxon>Sphingobacteriales</taxon>
        <taxon>Sphingobacteriaceae</taxon>
        <taxon>Sphingobacterium</taxon>
    </lineage>
</organism>
<dbReference type="KEGG" id="smiz:4412673_02408"/>
<keyword evidence="1" id="KW-0812">Transmembrane</keyword>
<evidence type="ECO:0000313" key="2">
    <source>
        <dbReference type="EMBL" id="SNV51474.1"/>
    </source>
</evidence>
<keyword evidence="1" id="KW-0472">Membrane</keyword>
<keyword evidence="1" id="KW-1133">Transmembrane helix</keyword>
<feature type="transmembrane region" description="Helical" evidence="1">
    <location>
        <begin position="14"/>
        <end position="41"/>
    </location>
</feature>
<reference evidence="2 3" key="1">
    <citation type="submission" date="2017-06" db="EMBL/GenBank/DDBJ databases">
        <authorList>
            <consortium name="Pathogen Informatics"/>
        </authorList>
    </citation>
    <scope>NUCLEOTIDE SEQUENCE [LARGE SCALE GENOMIC DNA]</scope>
    <source>
        <strain evidence="2 3">NCTC12149</strain>
    </source>
</reference>
<protein>
    <submittedName>
        <fullName evidence="2">Uncharacterized protein</fullName>
    </submittedName>
</protein>
<dbReference type="Proteomes" id="UP000215355">
    <property type="component" value="Chromosome 1"/>
</dbReference>